<accession>A0A7W3MZL5</accession>
<evidence type="ECO:0000256" key="4">
    <source>
        <dbReference type="SAM" id="MobiDB-lite"/>
    </source>
</evidence>
<reference evidence="6 7" key="1">
    <citation type="submission" date="2020-08" db="EMBL/GenBank/DDBJ databases">
        <title>Sequencing the genomes of 1000 actinobacteria strains.</title>
        <authorList>
            <person name="Klenk H.-P."/>
        </authorList>
    </citation>
    <scope>NUCLEOTIDE SEQUENCE [LARGE SCALE GENOMIC DNA]</scope>
    <source>
        <strain evidence="6 7">DSM 45823</strain>
    </source>
</reference>
<protein>
    <recommendedName>
        <fullName evidence="5">PD-(D/E)XK endonuclease-like domain-containing protein</fullName>
    </recommendedName>
</protein>
<feature type="region of interest" description="Disordered" evidence="4">
    <location>
        <begin position="350"/>
        <end position="372"/>
    </location>
</feature>
<proteinExistence type="predicted"/>
<evidence type="ECO:0000256" key="3">
    <source>
        <dbReference type="ARBA" id="ARBA00023204"/>
    </source>
</evidence>
<feature type="compositionally biased region" description="Acidic residues" evidence="4">
    <location>
        <begin position="591"/>
        <end position="601"/>
    </location>
</feature>
<feature type="region of interest" description="Disordered" evidence="4">
    <location>
        <begin position="581"/>
        <end position="601"/>
    </location>
</feature>
<keyword evidence="2" id="KW-0378">Hydrolase</keyword>
<keyword evidence="2" id="KW-0067">ATP-binding</keyword>
<dbReference type="GO" id="GO:0006281">
    <property type="term" value="P:DNA repair"/>
    <property type="evidence" value="ECO:0007669"/>
    <property type="project" value="UniProtKB-KW"/>
</dbReference>
<sequence>MDRWAAHPGLRGNAEVLRVSASMLDRTERDCADFAAAKARTGLWPRVHERRRYAPWEDFPLGLVQRALDAVEFDGADPDEAVDEVIAQNRSPVHPGAAVWVRYACRAFLQAAEWIADELEAEGVELVPERLPRVVQSASGTASAVELRMLTAWGRWYGSRDGTVREFRRLRLSRTRQAAAPSDQAIAFVAAAGRRAVGNLYRDAPVEVTDDEDAPTRIRVVEVALVADVRPQVLVDAAPDEVRRRYQEEVRPLAQAVTVGGAHRPGSDCAECKLRASCEDLPNVPGLLGLNDRGTHRRTWSVTTGRHYVVCPARAHLRDLRLPPETLLNEGSSVRRGVVVHHWLEAAHGRGRPCSPDDLPDPGSGDMGPAAGLMSPEEYAEARPYLLAHLAVCPLAGPGRVTDVAAEPTVAVFDPDADVLVVAHPDLLRRVDGRLVYREQKTTVRELPAGTPAELFEQIPQLALAALLIAHGVFGEPAGTVELEVMTPQTAEVRTFAAEDPEVLRAARRQITEMVRPWHRDTEFPATPGPWCERCPTARWCPAPRTPAPLRDDSPIEVDGVLIDPRTGEILGSPGVLTPRAAAVSASLDSPDPDPDDDPPF</sequence>
<keyword evidence="2" id="KW-0347">Helicase</keyword>
<dbReference type="AlphaFoldDB" id="A0A7W3MZL5"/>
<evidence type="ECO:0000256" key="2">
    <source>
        <dbReference type="ARBA" id="ARBA00022806"/>
    </source>
</evidence>
<evidence type="ECO:0000313" key="6">
    <source>
        <dbReference type="EMBL" id="MBA9004808.1"/>
    </source>
</evidence>
<dbReference type="EMBL" id="JACJII010000001">
    <property type="protein sequence ID" value="MBA9004808.1"/>
    <property type="molecule type" value="Genomic_DNA"/>
</dbReference>
<gene>
    <name evidence="6" type="ORF">HNR21_003690</name>
</gene>
<dbReference type="Proteomes" id="UP000539313">
    <property type="component" value="Unassembled WGS sequence"/>
</dbReference>
<feature type="domain" description="PD-(D/E)XK endonuclease-like" evidence="5">
    <location>
        <begin position="299"/>
        <end position="542"/>
    </location>
</feature>
<evidence type="ECO:0000313" key="7">
    <source>
        <dbReference type="Proteomes" id="UP000539313"/>
    </source>
</evidence>
<keyword evidence="2" id="KW-0547">Nucleotide-binding</keyword>
<keyword evidence="1" id="KW-0227">DNA damage</keyword>
<dbReference type="Pfam" id="PF12705">
    <property type="entry name" value="PDDEXK_1"/>
    <property type="match status" value="1"/>
</dbReference>
<organism evidence="6 7">
    <name type="scientific">Thermomonospora cellulosilytica</name>
    <dbReference type="NCBI Taxonomy" id="1411118"/>
    <lineage>
        <taxon>Bacteria</taxon>
        <taxon>Bacillati</taxon>
        <taxon>Actinomycetota</taxon>
        <taxon>Actinomycetes</taxon>
        <taxon>Streptosporangiales</taxon>
        <taxon>Thermomonosporaceae</taxon>
        <taxon>Thermomonospora</taxon>
    </lineage>
</organism>
<keyword evidence="3" id="KW-0234">DNA repair</keyword>
<dbReference type="GO" id="GO:0004386">
    <property type="term" value="F:helicase activity"/>
    <property type="evidence" value="ECO:0007669"/>
    <property type="project" value="UniProtKB-KW"/>
</dbReference>
<keyword evidence="7" id="KW-1185">Reference proteome</keyword>
<dbReference type="InterPro" id="IPR038726">
    <property type="entry name" value="PDDEXK_AddAB-type"/>
</dbReference>
<name>A0A7W3MZL5_9ACTN</name>
<comment type="caution">
    <text evidence="6">The sequence shown here is derived from an EMBL/GenBank/DDBJ whole genome shotgun (WGS) entry which is preliminary data.</text>
</comment>
<evidence type="ECO:0000259" key="5">
    <source>
        <dbReference type="Pfam" id="PF12705"/>
    </source>
</evidence>
<evidence type="ECO:0000256" key="1">
    <source>
        <dbReference type="ARBA" id="ARBA00022763"/>
    </source>
</evidence>
<dbReference type="RefSeq" id="WP_182706143.1">
    <property type="nucleotide sequence ID" value="NZ_JACJII010000001.1"/>
</dbReference>